<evidence type="ECO:0000256" key="1">
    <source>
        <dbReference type="ARBA" id="ARBA00023235"/>
    </source>
</evidence>
<dbReference type="Gene3D" id="3.10.450.50">
    <property type="match status" value="1"/>
</dbReference>
<dbReference type="Gene3D" id="3.30.429.10">
    <property type="entry name" value="Macrophage Migration Inhibitory Factor"/>
    <property type="match status" value="1"/>
</dbReference>
<dbReference type="GO" id="GO:0016853">
    <property type="term" value="F:isomerase activity"/>
    <property type="evidence" value="ECO:0007669"/>
    <property type="project" value="UniProtKB-KW"/>
</dbReference>
<keyword evidence="1" id="KW-0413">Isomerase</keyword>
<dbReference type="AlphaFoldDB" id="A0A1M5X309"/>
<reference evidence="4 5" key="1">
    <citation type="submission" date="2016-11" db="EMBL/GenBank/DDBJ databases">
        <authorList>
            <person name="Jaros S."/>
            <person name="Januszkiewicz K."/>
            <person name="Wedrychowicz H."/>
        </authorList>
    </citation>
    <scope>NUCLEOTIDE SEQUENCE [LARGE SCALE GENOMIC DNA]</scope>
    <source>
        <strain evidence="4 5">DSM 29431</strain>
    </source>
</reference>
<dbReference type="InterPro" id="IPR004370">
    <property type="entry name" value="4-OT-like_dom"/>
</dbReference>
<name>A0A1M5X309_9RHOB</name>
<organism evidence="4 5">
    <name type="scientific">Marivita hallyeonensis</name>
    <dbReference type="NCBI Taxonomy" id="996342"/>
    <lineage>
        <taxon>Bacteria</taxon>
        <taxon>Pseudomonadati</taxon>
        <taxon>Pseudomonadota</taxon>
        <taxon>Alphaproteobacteria</taxon>
        <taxon>Rhodobacterales</taxon>
        <taxon>Roseobacteraceae</taxon>
        <taxon>Marivita</taxon>
    </lineage>
</organism>
<evidence type="ECO:0000259" key="2">
    <source>
        <dbReference type="Pfam" id="PF01361"/>
    </source>
</evidence>
<dbReference type="Proteomes" id="UP000184221">
    <property type="component" value="Unassembled WGS sequence"/>
</dbReference>
<dbReference type="InterPro" id="IPR014347">
    <property type="entry name" value="Tautomerase/MIF_sf"/>
</dbReference>
<dbReference type="Pfam" id="PF12680">
    <property type="entry name" value="SnoaL_2"/>
    <property type="match status" value="1"/>
</dbReference>
<dbReference type="InterPro" id="IPR037401">
    <property type="entry name" value="SnoaL-like"/>
</dbReference>
<accession>A0A1M5X309</accession>
<evidence type="ECO:0000259" key="3">
    <source>
        <dbReference type="Pfam" id="PF12680"/>
    </source>
</evidence>
<gene>
    <name evidence="4" type="ORF">SAMN05443551_3693</name>
</gene>
<feature type="domain" description="4-oxalocrotonate tautomerase-like" evidence="2">
    <location>
        <begin position="2"/>
        <end position="56"/>
    </location>
</feature>
<dbReference type="EMBL" id="FQXC01000005">
    <property type="protein sequence ID" value="SHH94171.1"/>
    <property type="molecule type" value="Genomic_DNA"/>
</dbReference>
<keyword evidence="4" id="KW-0670">Pyruvate</keyword>
<dbReference type="STRING" id="996342.SAMN05443551_3693"/>
<keyword evidence="5" id="KW-1185">Reference proteome</keyword>
<feature type="domain" description="SnoaL-like" evidence="3">
    <location>
        <begin position="71"/>
        <end position="173"/>
    </location>
</feature>
<proteinExistence type="predicted"/>
<dbReference type="RefSeq" id="WP_072779552.1">
    <property type="nucleotide sequence ID" value="NZ_FQXC01000005.1"/>
</dbReference>
<evidence type="ECO:0000313" key="4">
    <source>
        <dbReference type="EMBL" id="SHH94171.1"/>
    </source>
</evidence>
<sequence>MPIVEAHILEGYSATEKSRLTSALTNAIRFVVPAPDVAITVMLHEYPSEAYARGGQHRQPAPALPDPSTIVRDYLTSMEARDLEAAQSMLREDFQMVFPATDPMTRLSELIEWSKARYRSVKKTYDGFDALHGNGVAVVYARGTLHGEWLDGTPFDGIRFIDRFEISEGKIVRQDVWNDMGEVRAQ</sequence>
<dbReference type="SUPFAM" id="SSF54427">
    <property type="entry name" value="NTF2-like"/>
    <property type="match status" value="1"/>
</dbReference>
<protein>
    <submittedName>
        <fullName evidence="4">Phenylpyruvate tautomerase PptA, 4-oxalocrotonate tautomerase family</fullName>
    </submittedName>
</protein>
<dbReference type="Pfam" id="PF01361">
    <property type="entry name" value="Tautomerase"/>
    <property type="match status" value="1"/>
</dbReference>
<dbReference type="SUPFAM" id="SSF55331">
    <property type="entry name" value="Tautomerase/MIF"/>
    <property type="match status" value="1"/>
</dbReference>
<dbReference type="InterPro" id="IPR032710">
    <property type="entry name" value="NTF2-like_dom_sf"/>
</dbReference>
<dbReference type="OrthoDB" id="8635217at2"/>
<evidence type="ECO:0000313" key="5">
    <source>
        <dbReference type="Proteomes" id="UP000184221"/>
    </source>
</evidence>